<organism evidence="1 2">
    <name type="scientific">Pedobacter steynii</name>
    <dbReference type="NCBI Taxonomy" id="430522"/>
    <lineage>
        <taxon>Bacteria</taxon>
        <taxon>Pseudomonadati</taxon>
        <taxon>Bacteroidota</taxon>
        <taxon>Sphingobacteriia</taxon>
        <taxon>Sphingobacteriales</taxon>
        <taxon>Sphingobacteriaceae</taxon>
        <taxon>Pedobacter</taxon>
    </lineage>
</organism>
<sequence length="492" mass="53652">MLIGLFLFSSCKDPNTIGLGQDDSAIKGDLYDNTTVTSQTQLDDAASTANLERYPLGFMTDPVFGETLAGTAMVVNAPGTSAGSTATSKYRFGKNAELDSAVLILGYAKVTSGSSVITPFYGDSTQTYTFTVGQMTRDLTQEHSFLSSTEWGKDATEILGTLVTNDKNQPQGAIYIKPLTPFKVTEIVAGKPDTLRTVVPQLRIRLNTALIQSKIVKMDTLAFDKANLFTDKFRGLYVSAKASGKGGMIFFNFADTTSRLQLYYKRDGKTLATRDTASINFPIRQGIGPILAYVKHTYTNPDIKAQLEDNSGKQYEQTYLQALSGLRNKVSFNFDDFKAKLGGAKVAINKAELVVDVTPDGDAHFKPAPRLRLYSYDVAGLRQKISDNNPGSQSNPNGDPRGVSDIEFGGYFDSVNSRYIFTVTSYVQDLVSGKTKDYGTFLSPAPLIYPANTAPWEPLATSAERSILTGPKKDAAAATKRMKLNIFYTKLK</sequence>
<dbReference type="InterPro" id="IPR025366">
    <property type="entry name" value="DUF4270"/>
</dbReference>
<evidence type="ECO:0008006" key="3">
    <source>
        <dbReference type="Google" id="ProtNLM"/>
    </source>
</evidence>
<proteinExistence type="predicted"/>
<evidence type="ECO:0000313" key="1">
    <source>
        <dbReference type="EMBL" id="SDO77028.1"/>
    </source>
</evidence>
<evidence type="ECO:0000313" key="2">
    <source>
        <dbReference type="Proteomes" id="UP000183200"/>
    </source>
</evidence>
<dbReference type="Proteomes" id="UP000183200">
    <property type="component" value="Unassembled WGS sequence"/>
</dbReference>
<name>A0A1H0M941_9SPHI</name>
<keyword evidence="2" id="KW-1185">Reference proteome</keyword>
<dbReference type="Pfam" id="PF14092">
    <property type="entry name" value="DUF4270"/>
    <property type="match status" value="1"/>
</dbReference>
<dbReference type="AlphaFoldDB" id="A0A1H0M941"/>
<dbReference type="EMBL" id="FNGY01000021">
    <property type="protein sequence ID" value="SDO77028.1"/>
    <property type="molecule type" value="Genomic_DNA"/>
</dbReference>
<reference evidence="2" key="1">
    <citation type="submission" date="2016-10" db="EMBL/GenBank/DDBJ databases">
        <authorList>
            <person name="Varghese N."/>
            <person name="Submissions S."/>
        </authorList>
    </citation>
    <scope>NUCLEOTIDE SEQUENCE [LARGE SCALE GENOMIC DNA]</scope>
    <source>
        <strain evidence="2">DSM 19110</strain>
    </source>
</reference>
<protein>
    <recommendedName>
        <fullName evidence="3">DUF4270 domain-containing protein</fullName>
    </recommendedName>
</protein>
<accession>A0A1H0M941</accession>
<gene>
    <name evidence="1" type="ORF">SAMN05421820_12128</name>
</gene>